<dbReference type="Proteomes" id="UP000663891">
    <property type="component" value="Unassembled WGS sequence"/>
</dbReference>
<protein>
    <recommendedName>
        <fullName evidence="2">Fibronectin type-III domain-containing protein</fullName>
    </recommendedName>
</protein>
<organism evidence="3">
    <name type="scientific">Adineta steineri</name>
    <dbReference type="NCBI Taxonomy" id="433720"/>
    <lineage>
        <taxon>Eukaryota</taxon>
        <taxon>Metazoa</taxon>
        <taxon>Spiralia</taxon>
        <taxon>Gnathifera</taxon>
        <taxon>Rotifera</taxon>
        <taxon>Eurotatoria</taxon>
        <taxon>Bdelloidea</taxon>
        <taxon>Adinetida</taxon>
        <taxon>Adinetidae</taxon>
        <taxon>Adineta</taxon>
    </lineage>
</organism>
<feature type="compositionally biased region" description="Acidic residues" evidence="1">
    <location>
        <begin position="644"/>
        <end position="658"/>
    </location>
</feature>
<feature type="compositionally biased region" description="Low complexity" evidence="1">
    <location>
        <begin position="265"/>
        <end position="310"/>
    </location>
</feature>
<evidence type="ECO:0000259" key="2">
    <source>
        <dbReference type="PROSITE" id="PS50853"/>
    </source>
</evidence>
<comment type="caution">
    <text evidence="3">The sequence shown here is derived from an EMBL/GenBank/DDBJ whole genome shotgun (WGS) entry which is preliminary data.</text>
</comment>
<dbReference type="EMBL" id="CAJNON010001448">
    <property type="protein sequence ID" value="CAF1463506.1"/>
    <property type="molecule type" value="Genomic_DNA"/>
</dbReference>
<feature type="compositionally biased region" description="Low complexity" evidence="1">
    <location>
        <begin position="346"/>
        <end position="360"/>
    </location>
</feature>
<feature type="compositionally biased region" description="Polar residues" evidence="1">
    <location>
        <begin position="576"/>
        <end position="595"/>
    </location>
</feature>
<feature type="compositionally biased region" description="Polar residues" evidence="1">
    <location>
        <begin position="604"/>
        <end position="643"/>
    </location>
</feature>
<dbReference type="InterPro" id="IPR013783">
    <property type="entry name" value="Ig-like_fold"/>
</dbReference>
<feature type="compositionally biased region" description="Polar residues" evidence="1">
    <location>
        <begin position="238"/>
        <end position="264"/>
    </location>
</feature>
<dbReference type="AlphaFoldDB" id="A0A815QK44"/>
<accession>A0A815QK44</accession>
<proteinExistence type="predicted"/>
<evidence type="ECO:0000256" key="1">
    <source>
        <dbReference type="SAM" id="MobiDB-lite"/>
    </source>
</evidence>
<feature type="domain" description="Fibronectin type-III" evidence="2">
    <location>
        <begin position="917"/>
        <end position="1015"/>
    </location>
</feature>
<dbReference type="PROSITE" id="PS50853">
    <property type="entry name" value="FN3"/>
    <property type="match status" value="2"/>
</dbReference>
<gene>
    <name evidence="3" type="ORF">VCS650_LOCUS40179</name>
</gene>
<feature type="region of interest" description="Disordered" evidence="1">
    <location>
        <begin position="238"/>
        <end position="658"/>
    </location>
</feature>
<feature type="compositionally biased region" description="Polar residues" evidence="1">
    <location>
        <begin position="103"/>
        <end position="116"/>
    </location>
</feature>
<feature type="compositionally biased region" description="Basic and acidic residues" evidence="1">
    <location>
        <begin position="553"/>
        <end position="564"/>
    </location>
</feature>
<dbReference type="OrthoDB" id="10028366at2759"/>
<dbReference type="SUPFAM" id="SSF49265">
    <property type="entry name" value="Fibronectin type III"/>
    <property type="match status" value="2"/>
</dbReference>
<reference evidence="3" key="1">
    <citation type="submission" date="2021-02" db="EMBL/GenBank/DDBJ databases">
        <authorList>
            <person name="Nowell W R."/>
        </authorList>
    </citation>
    <scope>NUCLEOTIDE SEQUENCE</scope>
</reference>
<dbReference type="Gene3D" id="2.60.40.10">
    <property type="entry name" value="Immunoglobulins"/>
    <property type="match status" value="2"/>
</dbReference>
<feature type="region of interest" description="Disordered" evidence="1">
    <location>
        <begin position="95"/>
        <end position="129"/>
    </location>
</feature>
<dbReference type="InterPro" id="IPR003961">
    <property type="entry name" value="FN3_dom"/>
</dbReference>
<dbReference type="CDD" id="cd00063">
    <property type="entry name" value="FN3"/>
    <property type="match status" value="3"/>
</dbReference>
<dbReference type="InterPro" id="IPR036116">
    <property type="entry name" value="FN3_sf"/>
</dbReference>
<feature type="domain" description="Fibronectin type-III" evidence="2">
    <location>
        <begin position="803"/>
        <end position="902"/>
    </location>
</feature>
<sequence>MDKRSYLNAHYLATGVEQCLDDYHFLRYSHETISGQETQLNRILRALNQDEIALNWYIDTTPIDRARSRSAYNFERPVYPGSIAYERLRDREREALKKRPSSYVPSQRTSRYQSRLSEQRDRSSPIDSTAEQRALAKKNQKSIQEDIIRQNELNSFTVRYEELPVVNKGSNDQDSLGYMVCEWALPNSASKLKYCSIERQLDNEEWLPIEENIDQANNQVQFNISSLLSNAKDENISSSLSKGKNENNSSLSSDGKNGNGSTLLSNDKNGDSSSSPSNANNGNNSSLSSNDKKGNGSSSSSNGKDGNNSSVPLNDKNGNNLPLLSNDKNENGSSLPSNDKDGNGASLLSNDKNKNNLPSLKKGKSGNDSSLPLNDKNGNDASSPSDNKNATTSSLPSNDKNGNSSSVPSNDKNDNSSSVPSDDKKGNDTSLLSNDKNENSLSLLSNGENGKNSSSLSKSESEDNSSLPSSDKNATNSFLPSDNKNENGTSLLSNDKNGNDPSVSSNDTNGNGSSLLSNDKNENNSSVPSNPLKTGGTCVALHTWRGIPPKNKISPERANGKTENDSSLPLNDKNGNDASSPLNNENANTSSLPSNDKNEDGLSLLSNDKTENNSSLLSNGKNEDSSSLLSNAESGNTSSLPSNTEDENDSSLLLDDENGNGSTRFRLKACFDDGKIFTSKPTDEIDVELLANTRVITPNIEILSANSVQLTWKNDENKKANMYDIEKKEGQQIEWEKVLRVPFSRGVAQINNLIDAQQCQFRLVPSKSGSTIDLIHFFEKIYSIYLDDEDESDVLTVHNVNELLRSLHLEPTSSDTVNINISEEGFIEFDQYKVEYTTIDQLDQWKQVSNITRETPHLIVDKLKPGLDYKFRLTPFLRGTAAIDEAVSSQLSLVLDVKMPSTRKGRLVKNEVKTTAPPSQFAVHQTDPKTVFIEAILPTNKPALFEDVFDVYSKKETADSEWIKIGTIDKDHLSMTMKNLEENTAYTFKIHNQTSPLSDEQNNIVQEFNFETQSVKLYDPSIFLEKIHRNLETVVNNVMEAAAGHQALDGPVNKTLNQVIRDIFLDENLIPNEQYGFDTLALSDDFQLFRGPTQMMAQELEVNEVSELSKNDGEIIIHNYGPSDRQQQPVIVREENGNTRIGHVDGDVIIRNVNTDVLLTNDEKRNQLSMNIVGQAFLKRVQGTLIISKFKGIIVVKHVDKP</sequence>
<feature type="compositionally biased region" description="Polar residues" evidence="1">
    <location>
        <begin position="379"/>
        <end position="420"/>
    </location>
</feature>
<evidence type="ECO:0000313" key="3">
    <source>
        <dbReference type="EMBL" id="CAF1463506.1"/>
    </source>
</evidence>
<name>A0A815QK44_9BILA</name>
<feature type="compositionally biased region" description="Polar residues" evidence="1">
    <location>
        <begin position="473"/>
        <end position="532"/>
    </location>
</feature>
<feature type="compositionally biased region" description="Low complexity" evidence="1">
    <location>
        <begin position="430"/>
        <end position="472"/>
    </location>
</feature>